<evidence type="ECO:0000256" key="1">
    <source>
        <dbReference type="SAM" id="SignalP"/>
    </source>
</evidence>
<name>A0A6G7XGW9_9MICO</name>
<sequence length="81" mass="9116">MNPLQRNRLKPRVLSALMIAILASLSLSACGPEKPESCKEMEEYLRKSKKADREGNYQLSARLGNLYSKAEEQCDKDLEAS</sequence>
<dbReference type="Proteomes" id="UP000502677">
    <property type="component" value="Chromosome"/>
</dbReference>
<dbReference type="AlphaFoldDB" id="A0A6G7XGW9"/>
<accession>A0A6G7XGW9</accession>
<dbReference type="PROSITE" id="PS51257">
    <property type="entry name" value="PROKAR_LIPOPROTEIN"/>
    <property type="match status" value="1"/>
</dbReference>
<protein>
    <submittedName>
        <fullName evidence="2">Uncharacterized protein</fullName>
    </submittedName>
</protein>
<keyword evidence="1" id="KW-0732">Signal</keyword>
<dbReference type="RefSeq" id="WP_166292135.1">
    <property type="nucleotide sequence ID" value="NZ_CP049863.1"/>
</dbReference>
<feature type="signal peptide" evidence="1">
    <location>
        <begin position="1"/>
        <end position="29"/>
    </location>
</feature>
<proteinExistence type="predicted"/>
<reference evidence="2 3" key="1">
    <citation type="submission" date="2020-03" db="EMBL/GenBank/DDBJ databases">
        <title>Leucobacter sp. nov., isolated from beetles.</title>
        <authorList>
            <person name="Hyun D.-W."/>
            <person name="Bae J.-W."/>
        </authorList>
    </citation>
    <scope>NUCLEOTIDE SEQUENCE [LARGE SCALE GENOMIC DNA]</scope>
    <source>
        <strain evidence="2 3">HDW9C</strain>
    </source>
</reference>
<evidence type="ECO:0000313" key="2">
    <source>
        <dbReference type="EMBL" id="QIK63793.1"/>
    </source>
</evidence>
<dbReference type="KEGG" id="lvi:G7068_11805"/>
<keyword evidence="3" id="KW-1185">Reference proteome</keyword>
<gene>
    <name evidence="2" type="ORF">G7068_11805</name>
</gene>
<organism evidence="2 3">
    <name type="scientific">Leucobacter viscericola</name>
    <dbReference type="NCBI Taxonomy" id="2714935"/>
    <lineage>
        <taxon>Bacteria</taxon>
        <taxon>Bacillati</taxon>
        <taxon>Actinomycetota</taxon>
        <taxon>Actinomycetes</taxon>
        <taxon>Micrococcales</taxon>
        <taxon>Microbacteriaceae</taxon>
        <taxon>Leucobacter</taxon>
    </lineage>
</organism>
<feature type="chain" id="PRO_5038874854" evidence="1">
    <location>
        <begin position="30"/>
        <end position="81"/>
    </location>
</feature>
<evidence type="ECO:0000313" key="3">
    <source>
        <dbReference type="Proteomes" id="UP000502677"/>
    </source>
</evidence>
<dbReference type="EMBL" id="CP049863">
    <property type="protein sequence ID" value="QIK63793.1"/>
    <property type="molecule type" value="Genomic_DNA"/>
</dbReference>